<dbReference type="OMA" id="DNELRPH"/>
<dbReference type="InterPro" id="IPR036322">
    <property type="entry name" value="WD40_repeat_dom_sf"/>
</dbReference>
<feature type="domain" description="Protein kinase" evidence="6">
    <location>
        <begin position="1"/>
        <end position="291"/>
    </location>
</feature>
<evidence type="ECO:0000259" key="6">
    <source>
        <dbReference type="PROSITE" id="PS50011"/>
    </source>
</evidence>
<keyword evidence="4" id="KW-0418">Kinase</keyword>
<keyword evidence="1" id="KW-0723">Serine/threonine-protein kinase</keyword>
<dbReference type="InterPro" id="IPR011009">
    <property type="entry name" value="Kinase-like_dom_sf"/>
</dbReference>
<keyword evidence="3" id="KW-0547">Nucleotide-binding</keyword>
<evidence type="ECO:0000256" key="4">
    <source>
        <dbReference type="ARBA" id="ARBA00022777"/>
    </source>
</evidence>
<evidence type="ECO:0000256" key="2">
    <source>
        <dbReference type="ARBA" id="ARBA00022679"/>
    </source>
</evidence>
<evidence type="ECO:0000256" key="3">
    <source>
        <dbReference type="ARBA" id="ARBA00022741"/>
    </source>
</evidence>
<evidence type="ECO:0000313" key="8">
    <source>
        <dbReference type="Proteomes" id="UP000008281"/>
    </source>
</evidence>
<gene>
    <name evidence="7" type="ORF">CRE_20062</name>
</gene>
<dbReference type="STRING" id="31234.E3NHG5"/>
<sequence length="310" mass="35217">MKARGILWTTFLQDDQLVAALRDDSKIDVFDAEKDLEHKKIFHLDDFVVKIHGCDSKIIPTKESAVDFVDVDSSLKTVSTYEPSKSSKVFDSSQFKSQSTLLVVTRTQNTPIGDQVVFTEKPKQFAVTTPGGAVNLYDIRTAKNEQPIYQVQNTGKLRRITFVNNRMCCITPGDAFKIYTKNECFEFQEEEYRGLTACGTEQYKAPEMWAHEEQTPGVDMWSLGCIIFEALTKRLTFPQAKTSDMIAAIESAKVSYPHHLSNILKDLIQKLIVRKAGSRLTASQVLDHTWIKKYQIEKNRGYASELLNEI</sequence>
<proteinExistence type="predicted"/>
<reference evidence="7" key="1">
    <citation type="submission" date="2007-07" db="EMBL/GenBank/DDBJ databases">
        <title>PCAP assembly of the Caenorhabditis remanei genome.</title>
        <authorList>
            <consortium name="The Caenorhabditis remanei Sequencing Consortium"/>
            <person name="Wilson R.K."/>
        </authorList>
    </citation>
    <scope>NUCLEOTIDE SEQUENCE [LARGE SCALE GENOMIC DNA]</scope>
    <source>
        <strain evidence="7">PB4641</strain>
    </source>
</reference>
<evidence type="ECO:0000256" key="1">
    <source>
        <dbReference type="ARBA" id="ARBA00022527"/>
    </source>
</evidence>
<dbReference type="Pfam" id="PF00069">
    <property type="entry name" value="Pkinase"/>
    <property type="match status" value="1"/>
</dbReference>
<dbReference type="HOGENOM" id="CLU_903826_0_0_1"/>
<accession>E3NHG5</accession>
<name>E3NHG5_CAERE</name>
<keyword evidence="2" id="KW-0808">Transferase</keyword>
<dbReference type="SUPFAM" id="SSF56112">
    <property type="entry name" value="Protein kinase-like (PK-like)"/>
    <property type="match status" value="1"/>
</dbReference>
<dbReference type="SUPFAM" id="SSF50978">
    <property type="entry name" value="WD40 repeat-like"/>
    <property type="match status" value="1"/>
</dbReference>
<dbReference type="Proteomes" id="UP000008281">
    <property type="component" value="Unassembled WGS sequence"/>
</dbReference>
<dbReference type="PROSITE" id="PS50011">
    <property type="entry name" value="PROTEIN_KINASE_DOM"/>
    <property type="match status" value="1"/>
</dbReference>
<protein>
    <recommendedName>
        <fullName evidence="6">Protein kinase domain-containing protein</fullName>
    </recommendedName>
</protein>
<dbReference type="Gene3D" id="1.10.510.10">
    <property type="entry name" value="Transferase(Phosphotransferase) domain 1"/>
    <property type="match status" value="1"/>
</dbReference>
<dbReference type="GO" id="GO:0005524">
    <property type="term" value="F:ATP binding"/>
    <property type="evidence" value="ECO:0007669"/>
    <property type="project" value="UniProtKB-KW"/>
</dbReference>
<organism evidence="8">
    <name type="scientific">Caenorhabditis remanei</name>
    <name type="common">Caenorhabditis vulgaris</name>
    <dbReference type="NCBI Taxonomy" id="31234"/>
    <lineage>
        <taxon>Eukaryota</taxon>
        <taxon>Metazoa</taxon>
        <taxon>Ecdysozoa</taxon>
        <taxon>Nematoda</taxon>
        <taxon>Chromadorea</taxon>
        <taxon>Rhabditida</taxon>
        <taxon>Rhabditina</taxon>
        <taxon>Rhabditomorpha</taxon>
        <taxon>Rhabditoidea</taxon>
        <taxon>Rhabditidae</taxon>
        <taxon>Peloderinae</taxon>
        <taxon>Caenorhabditis</taxon>
    </lineage>
</organism>
<dbReference type="eggNOG" id="KOG0032">
    <property type="taxonomic scope" value="Eukaryota"/>
</dbReference>
<evidence type="ECO:0000313" key="7">
    <source>
        <dbReference type="EMBL" id="EFO98037.1"/>
    </source>
</evidence>
<dbReference type="EMBL" id="DS268676">
    <property type="protein sequence ID" value="EFO98037.1"/>
    <property type="molecule type" value="Genomic_DNA"/>
</dbReference>
<evidence type="ECO:0000256" key="5">
    <source>
        <dbReference type="ARBA" id="ARBA00022840"/>
    </source>
</evidence>
<keyword evidence="5" id="KW-0067">ATP-binding</keyword>
<dbReference type="GO" id="GO:0004674">
    <property type="term" value="F:protein serine/threonine kinase activity"/>
    <property type="evidence" value="ECO:0007669"/>
    <property type="project" value="UniProtKB-KW"/>
</dbReference>
<dbReference type="InParanoid" id="E3NHG5"/>
<dbReference type="PANTHER" id="PTHR24351">
    <property type="entry name" value="RIBOSOMAL PROTEIN S6 KINASE"/>
    <property type="match status" value="1"/>
</dbReference>
<dbReference type="AlphaFoldDB" id="E3NHG5"/>
<dbReference type="InterPro" id="IPR000719">
    <property type="entry name" value="Prot_kinase_dom"/>
</dbReference>
<keyword evidence="8" id="KW-1185">Reference proteome</keyword>
<dbReference type="OrthoDB" id="248923at2759"/>
<dbReference type="SMART" id="SM00220">
    <property type="entry name" value="S_TKc"/>
    <property type="match status" value="1"/>
</dbReference>